<feature type="compositionally biased region" description="Basic and acidic residues" evidence="1">
    <location>
        <begin position="189"/>
        <end position="212"/>
    </location>
</feature>
<evidence type="ECO:0000313" key="3">
    <source>
        <dbReference type="Proteomes" id="UP001218218"/>
    </source>
</evidence>
<dbReference type="EMBL" id="JARIHO010000015">
    <property type="protein sequence ID" value="KAJ7349862.1"/>
    <property type="molecule type" value="Genomic_DNA"/>
</dbReference>
<gene>
    <name evidence="2" type="ORF">DFH08DRAFT_807201</name>
</gene>
<sequence length="316" mass="34078">MATESRYFKSAFTVAESANFGYAESSIETLPFNAAFNAAECTNFSHAETCAETEQFYKPSGALKGTPVRWASSCALPCPCASLMTPTSQKGDVNKDVPESGEPNELEIGAADEARWPQGRGRTETGGASVVAMGRQEEGYGVRIRVERQRGKWRRRGARWAVGGGLGVRGCPIGGVWARRRGLLGGRVGTDERDRGRDVEYPQEGDQQREAKGCGTYPPPSHTKPADKSATPSYDLNPPPLFSSHASAPMLNQTSNPQAHRPHARVSSARSVHPPPTSNISANIMSDGLQECGWKGQGGKCLLWLRQCLSGRKTQA</sequence>
<dbReference type="Proteomes" id="UP001218218">
    <property type="component" value="Unassembled WGS sequence"/>
</dbReference>
<evidence type="ECO:0000256" key="1">
    <source>
        <dbReference type="SAM" id="MobiDB-lite"/>
    </source>
</evidence>
<accession>A0AAD7A5E0</accession>
<name>A0AAD7A5E0_9AGAR</name>
<comment type="caution">
    <text evidence="2">The sequence shown here is derived from an EMBL/GenBank/DDBJ whole genome shotgun (WGS) entry which is preliminary data.</text>
</comment>
<dbReference type="AlphaFoldDB" id="A0AAD7A5E0"/>
<keyword evidence="3" id="KW-1185">Reference proteome</keyword>
<evidence type="ECO:0000313" key="2">
    <source>
        <dbReference type="EMBL" id="KAJ7349862.1"/>
    </source>
</evidence>
<reference evidence="2" key="1">
    <citation type="submission" date="2023-03" db="EMBL/GenBank/DDBJ databases">
        <title>Massive genome expansion in bonnet fungi (Mycena s.s.) driven by repeated elements and novel gene families across ecological guilds.</title>
        <authorList>
            <consortium name="Lawrence Berkeley National Laboratory"/>
            <person name="Harder C.B."/>
            <person name="Miyauchi S."/>
            <person name="Viragh M."/>
            <person name="Kuo A."/>
            <person name="Thoen E."/>
            <person name="Andreopoulos B."/>
            <person name="Lu D."/>
            <person name="Skrede I."/>
            <person name="Drula E."/>
            <person name="Henrissat B."/>
            <person name="Morin E."/>
            <person name="Kohler A."/>
            <person name="Barry K."/>
            <person name="LaButti K."/>
            <person name="Morin E."/>
            <person name="Salamov A."/>
            <person name="Lipzen A."/>
            <person name="Mereny Z."/>
            <person name="Hegedus B."/>
            <person name="Baldrian P."/>
            <person name="Stursova M."/>
            <person name="Weitz H."/>
            <person name="Taylor A."/>
            <person name="Grigoriev I.V."/>
            <person name="Nagy L.G."/>
            <person name="Martin F."/>
            <person name="Kauserud H."/>
        </authorList>
    </citation>
    <scope>NUCLEOTIDE SEQUENCE</scope>
    <source>
        <strain evidence="2">CBHHK002</strain>
    </source>
</reference>
<organism evidence="2 3">
    <name type="scientific">Mycena albidolilacea</name>
    <dbReference type="NCBI Taxonomy" id="1033008"/>
    <lineage>
        <taxon>Eukaryota</taxon>
        <taxon>Fungi</taxon>
        <taxon>Dikarya</taxon>
        <taxon>Basidiomycota</taxon>
        <taxon>Agaricomycotina</taxon>
        <taxon>Agaricomycetes</taxon>
        <taxon>Agaricomycetidae</taxon>
        <taxon>Agaricales</taxon>
        <taxon>Marasmiineae</taxon>
        <taxon>Mycenaceae</taxon>
        <taxon>Mycena</taxon>
    </lineage>
</organism>
<protein>
    <submittedName>
        <fullName evidence="2">Uncharacterized protein</fullName>
    </submittedName>
</protein>
<feature type="region of interest" description="Disordered" evidence="1">
    <location>
        <begin position="186"/>
        <end position="282"/>
    </location>
</feature>
<feature type="compositionally biased region" description="Polar residues" evidence="1">
    <location>
        <begin position="244"/>
        <end position="258"/>
    </location>
</feature>
<proteinExistence type="predicted"/>